<evidence type="ECO:0000256" key="5">
    <source>
        <dbReference type="SAM" id="MobiDB-lite"/>
    </source>
</evidence>
<dbReference type="Pfam" id="PF04650">
    <property type="entry name" value="YSIRK_signal"/>
    <property type="match status" value="1"/>
</dbReference>
<dbReference type="Pfam" id="PF00746">
    <property type="entry name" value="Gram_pos_anchor"/>
    <property type="match status" value="1"/>
</dbReference>
<dbReference type="InterPro" id="IPR019931">
    <property type="entry name" value="LPXTG_anchor"/>
</dbReference>
<evidence type="ECO:0000256" key="1">
    <source>
        <dbReference type="ARBA" id="ARBA00022512"/>
    </source>
</evidence>
<dbReference type="RefSeq" id="WP_125348498.1">
    <property type="nucleotide sequence ID" value="NZ_CP076615.1"/>
</dbReference>
<feature type="region of interest" description="Disordered" evidence="5">
    <location>
        <begin position="1515"/>
        <end position="1539"/>
    </location>
</feature>
<evidence type="ECO:0000313" key="9">
    <source>
        <dbReference type="Proteomes" id="UP000280406"/>
    </source>
</evidence>
<feature type="region of interest" description="Disordered" evidence="5">
    <location>
        <begin position="1126"/>
        <end position="1153"/>
    </location>
</feature>
<dbReference type="Pfam" id="PF20009">
    <property type="entry name" value="GEVED"/>
    <property type="match status" value="1"/>
</dbReference>
<feature type="region of interest" description="Disordered" evidence="5">
    <location>
        <begin position="3243"/>
        <end position="3263"/>
    </location>
</feature>
<feature type="compositionally biased region" description="Polar residues" evidence="5">
    <location>
        <begin position="2789"/>
        <end position="2800"/>
    </location>
</feature>
<feature type="region of interest" description="Disordered" evidence="5">
    <location>
        <begin position="2639"/>
        <end position="2684"/>
    </location>
</feature>
<feature type="compositionally biased region" description="Polar residues" evidence="5">
    <location>
        <begin position="163"/>
        <end position="188"/>
    </location>
</feature>
<keyword evidence="4" id="KW-0572">Peptidoglycan-anchor</keyword>
<dbReference type="NCBIfam" id="TIGR04225">
    <property type="entry name" value="CshA_fibril_rpt"/>
    <property type="match status" value="27"/>
</dbReference>
<dbReference type="NCBIfam" id="TIGR01168">
    <property type="entry name" value="YSIRK_signal"/>
    <property type="match status" value="1"/>
</dbReference>
<reference evidence="8 9" key="1">
    <citation type="submission" date="2018-11" db="EMBL/GenBank/DDBJ databases">
        <title>Species Designations Belie Phenotypic and Genotypic Heterogeneity in Oral Streptococci.</title>
        <authorList>
            <person name="Velsko I."/>
        </authorList>
    </citation>
    <scope>NUCLEOTIDE SEQUENCE [LARGE SCALE GENOMIC DNA]</scope>
    <source>
        <strain evidence="8 9">BCC37</strain>
    </source>
</reference>
<feature type="region of interest" description="Disordered" evidence="5">
    <location>
        <begin position="3435"/>
        <end position="3462"/>
    </location>
</feature>
<evidence type="ECO:0000256" key="4">
    <source>
        <dbReference type="ARBA" id="ARBA00023088"/>
    </source>
</evidence>
<evidence type="ECO:0000256" key="3">
    <source>
        <dbReference type="ARBA" id="ARBA00022729"/>
    </source>
</evidence>
<feature type="chain" id="PRO_5044499387" evidence="6">
    <location>
        <begin position="42"/>
        <end position="3493"/>
    </location>
</feature>
<feature type="region of interest" description="Disordered" evidence="5">
    <location>
        <begin position="3342"/>
        <end position="3363"/>
    </location>
</feature>
<proteinExistence type="predicted"/>
<feature type="region of interest" description="Disordered" evidence="5">
    <location>
        <begin position="2174"/>
        <end position="2193"/>
    </location>
</feature>
<name>A0AB74DP45_STRSA</name>
<feature type="region of interest" description="Disordered" evidence="5">
    <location>
        <begin position="44"/>
        <end position="73"/>
    </location>
</feature>
<evidence type="ECO:0000259" key="7">
    <source>
        <dbReference type="PROSITE" id="PS50847"/>
    </source>
</evidence>
<comment type="caution">
    <text evidence="8">The sequence shown here is derived from an EMBL/GenBank/DDBJ whole genome shotgun (WGS) entry which is preliminary data.</text>
</comment>
<dbReference type="PROSITE" id="PS50847">
    <property type="entry name" value="GRAM_POS_ANCHORING"/>
    <property type="match status" value="1"/>
</dbReference>
<feature type="domain" description="Gram-positive cocci surface proteins LPxTG" evidence="7">
    <location>
        <begin position="3457"/>
        <end position="3493"/>
    </location>
</feature>
<feature type="region of interest" description="Disordered" evidence="5">
    <location>
        <begin position="2121"/>
        <end position="2161"/>
    </location>
</feature>
<evidence type="ECO:0000256" key="6">
    <source>
        <dbReference type="SAM" id="SignalP"/>
    </source>
</evidence>
<dbReference type="InterPro" id="IPR026395">
    <property type="entry name" value="CshA_fibril"/>
</dbReference>
<feature type="region of interest" description="Disordered" evidence="5">
    <location>
        <begin position="2777"/>
        <end position="2800"/>
    </location>
</feature>
<dbReference type="InterPro" id="IPR040683">
    <property type="entry name" value="CshA_NR2"/>
</dbReference>
<evidence type="ECO:0000313" key="8">
    <source>
        <dbReference type="EMBL" id="RSI51608.1"/>
    </source>
</evidence>
<gene>
    <name evidence="8" type="ORF">D8869_09215</name>
</gene>
<dbReference type="Proteomes" id="UP000280406">
    <property type="component" value="Unassembled WGS sequence"/>
</dbReference>
<feature type="region of interest" description="Disordered" evidence="5">
    <location>
        <begin position="2943"/>
        <end position="2966"/>
    </location>
</feature>
<feature type="compositionally biased region" description="Low complexity" evidence="5">
    <location>
        <begin position="2335"/>
        <end position="2346"/>
    </location>
</feature>
<feature type="compositionally biased region" description="Polar residues" evidence="5">
    <location>
        <begin position="1126"/>
        <end position="1142"/>
    </location>
</feature>
<feature type="region of interest" description="Disordered" evidence="5">
    <location>
        <begin position="2335"/>
        <end position="2381"/>
    </location>
</feature>
<accession>A0AB74DP45</accession>
<feature type="region of interest" description="Disordered" evidence="5">
    <location>
        <begin position="3181"/>
        <end position="3202"/>
    </location>
</feature>
<keyword evidence="3 6" id="KW-0732">Signal</keyword>
<keyword evidence="2" id="KW-0964">Secreted</keyword>
<evidence type="ECO:0000256" key="2">
    <source>
        <dbReference type="ARBA" id="ARBA00022525"/>
    </source>
</evidence>
<feature type="region of interest" description="Disordered" evidence="5">
    <location>
        <begin position="88"/>
        <end position="198"/>
    </location>
</feature>
<dbReference type="Pfam" id="PF19076">
    <property type="entry name" value="CshA_repeat"/>
    <property type="match status" value="27"/>
</dbReference>
<feature type="region of interest" description="Disordered" evidence="5">
    <location>
        <begin position="1568"/>
        <end position="1587"/>
    </location>
</feature>
<organism evidence="8 9">
    <name type="scientific">Streptococcus sanguinis</name>
    <dbReference type="NCBI Taxonomy" id="1305"/>
    <lineage>
        <taxon>Bacteria</taxon>
        <taxon>Bacillati</taxon>
        <taxon>Bacillota</taxon>
        <taxon>Bacilli</taxon>
        <taxon>Lactobacillales</taxon>
        <taxon>Streptococcaceae</taxon>
        <taxon>Streptococcus</taxon>
    </lineage>
</organism>
<sequence length="3493" mass="369096">MGKELFNPHLNKFSIRKLNVGVCSVLLSTVFLLGTAATVNADETASGSVDDNISLPEKPTDSAVSQTVSQPALENTATSAVSEAANLEASADQNQLVSPAAAPEQATSEKAQEANQTAETSNEARPAEASRARSYSVQYTPKPSSAAMPRSDRNGQPMEAGTSFRTASPAGQASSAIQDATPNPTVSKPTLEESVRKRSDELMKQVNWLDFGDTKSLRNLDKDGSFKVGTVYEKEISPGYVVKLTVTELKPFYATEIYRDRVKGTEYESSYDPNAKNTWLQYNNSNNYAYQYWYGDDYRPKITGAAQNQYSAIKSEGIDTKGRKTQLQVPKDEANYGVKFKVEARYRGKPVKATVVMADGEEANPGEYAIFTTNGKGWEHLAEWKRTVTDANGVTTEITETYKPMKPTTEGQFIGDDGTGVHWQAYVSPDQKTGGLGSQVFGPNISRNNTIPLVMTRGASEVGIYIASSGQQAAMIGFMAIDEGDAPDSYGKAIHAISRYNAETGGQNPQPFLGRVAADIDTTSGNNWKHDDQNDLADEGINQLLSDDLVGKTNGLFPVNRLHDGDYSLRIHASANGYEKAYVRAWIDFNNNGVFDEDEASEFTEVTTAGDYTVNFKKNPAMTNPELSKLGMRVRIALNKGDIEKPTGTAFSGEVEDLEVELTYPPKGEKKESTGIRDQKQTATLHFTPQGIAQNTENKRVAIDTTKAPIVLDARGNALTADAAGWYNTAEGRYKVTANGADVDVVYEPKAGFIGTAQGINIRRFDTNGASTDWIAKNQAEATVNDQLNTMDGRYVPTVLNVPKYETTDAQGLTQEKTPVFNDGDAGKTPASPSAANPVKFVKADGTTTDDTRVPALSNGREVGRFEVESATGKITFKPNKNFVGTVDPVSVQMIDGKGIPHQAVYQPKVTPVRPTAQGASSEGIQGAVQTGQLTFNPGNNLVPIDSKKLPIFDNGSQTKIVDGVGTYQVDNQGLVTFTPLSTYTGRPAAETVKRVDVNGTEVTATYQADVKAAAPSATNAETSGIQGQVQRGKVSFTEGSAQVNGQKQTVAFPAGSTPLFDNGSTVKEVPTVGKFEVDEDGNVTFTPEKQFKGLTPDIRITRTDTNGSTATAIYKATVTAVTPTGTNITSTGKQGRPQTGKPNFVSGNPDVPMDNDTPATFDDGSKRKVVPNVGIFEVAPDGSVTFTADKQYVGTPDPVVVKRVDKNGTPVTAKYTPTVEKVTPRATGAQTKGPQGQVQKGKVTFEAGSPQVGFPENSTPVFDTGTNVKEIAKVGKFEVDTEGNVTFTPVKTFVGKTPEVELSRTDVNGTVAKAKYRATVTAVTPTGTGDQTEGPQGQVQKGRVTFKAGDPKVGFPANSTPVFDTGTNVKEIAKVGKFEVDAEGNVTFTPDKRFVGETPEISISRKDANGIAAKVTYIATVTSVTPMGTNVTSTGPQGIPQTGTPTFQGGDPLVPIDEAVDPIFEDGSKEKVIPGQGTYTIAPDGTVTFTPERQFVGKPDPITVKRVDKNGTPVTATYSPEFTKATPTGTNVTSTGPQGLPQTGTPTFQGGDPQVPIDEAVTPTFEDGSKEKTISGQGTYTIAPDGTVTFTPEKQFVGKPDSITVKRVDKNGTPVTATYSPEFTKVTPTGTSDKTEGLQGQVQEGHVTFTPGHASVPFPAETTPLFDNGLTVKEIPTVGKFEVDANGKVTFTPDKQFKGTTPELTLVRADVNGTPVTVKYQAVVKEVVPTGTNITSIGEQGRPQTGKPNFVSGTPGVPLDNDTPATFDDGSKRKVVPNVGIFEVAPDGSVTFTPDKQYVGTPDPVVVKRVDKNGTPVTAKYTPTVEKVTPRATGAQTEGLQGQVQKGKITFEAGSPQVGFPTDSTPVFDTGTNVKEIAKVGKFEVDADGNITFTPVKTFVGKTPEVELSRTDVNGTAAKANYQATVTAVTPTGTGDKTEGLQGQVQKGHVTFTPGHKLVPFPADSTPLFGNGKNIKEVPNIGKFEVDADGTVTFTPDKQFKGETPELGIIRVDANGTPVTVKYQAVVKEVTPTGTTVTSTGPQGIPQTGTPIFKAADPLVPIDETVEPTFADGSKEKTIPGQGTYTITPDGVVTFMPDKQFVGTPDPITVKRVDKNGTPVTATYSPEFTKVTPTGTDATSTGPQGRPQTGTPTFEGGDPLVPIDETVEPTFADGSKEKKIPGQGTYTITPDGAVTFTPEKQFVGRPDPITVKRVDKNGTPVTATYSPEFTKVTPTGTGTKTEGLQGQVQEGKVTFTPGHDSVPFPAGSTPLFDNNSTVKKVPNVGKFEVDADGKVTFTPDKQFKGETPELELTRVDANGTPVTVKYQAVVKEVTPTGTTSTSTGPQGRPQTGKPNFVGGDPNVPLDNDTPATFDDGSKRKEVPNVGIFEVTPDGSVTFTPDKQFVGTPDPVVVKRVDKNGTPVTAKYTPTVEKVTPRATGAQTEGLQGQVQKGKITFEAGNPQVGFPENSTPVFDTGTNVKEIAKVGKFEVDGEGNVTFTPVKSFVGKTPEIELSRADANGTVAKANYQATMTAVTPTGTGTKTEGLQGQVQEGQVTFTPGHDSVPFPAGSTPLFDNGSSVKEVPNVGKFEVDADGKVTFTPDKQFKGETPELELTRVDANGTSVTVKYQAVVKEVAPTGTTSTSSGPQGRPQTGKPNFVGGDPNVPLDNDTPATFDDGSKRKEVPNVGTFEVAPDGSVTFTPDKQFVGTPDPVVVKRVDKNGTPVTAKYTPTVEKVTPIGTTATSTGPQGLPQTGTPTFAGGDPLVPIDETIEPSFDDGSKEKTIPGQGTYTITPDGSVTFTPDKQFVGRPDPITVKRVDKNGTPVTATYSPEFTKVTPTGTGTKTEGLQGQVQEGKVTFTPGHDSVPFPAGSTPLFDNGSTVKEVPNIGKFEVDADNKVTFTPIKQFKGETPELELTRTDVNGTPVTVKYQAVVKEVTPTGTTVTSTGPQGLPQTGTPTFKGADPLVPIDETVEPTFADGSKKKTIPGQGTYTITPDGAVTFTPDKQFVGTPDPITVKRVDKNGTPVTATYSPEFTKVTPTGTGTKTEGLQGQVQKGQVTFTPGHKLVPFPAGSTPLFGNGKNIKEVPNVGKFEVDADNKVTFTPIKQFKGETSEQGLIRLDANGTPVIVKYQAIVKAVVPTGKDASSTNIKGHVQTGKPVFEAGDPLVPIDESVEPTFEDGSKEKTIPGQGTYTIAPDGTVTFTPEADFLGKGTGVTLVRRDKNGSSVTARYVPTVVEPSTSKDSVSSGRKGQAQTGTPTFEGAIDQAVAPTFADGSTEMVVPGEGTYRFTMLGAVTFVPEADFVGTARGVVVKRSDIYGNTVTATYTPTVLGSTATEDTGSTGLKGQPQTGKPIFEGDVDPTVPPTFEDGSTEKVVPGQGTYTIAPDGTVTFVPETGFVGQADGVTVIRKDRNGQTISAVYVPTVTENPVQPERTITPAPPSLSKSEGAKSLPKTGTEETSYLAASLLAGVSGLGLIGLEKRKKKSED</sequence>
<feature type="compositionally biased region" description="Polar residues" evidence="5">
    <location>
        <begin position="105"/>
        <end position="120"/>
    </location>
</feature>
<dbReference type="EMBL" id="RJND01000006">
    <property type="protein sequence ID" value="RSI51608.1"/>
    <property type="molecule type" value="Genomic_DNA"/>
</dbReference>
<protein>
    <submittedName>
        <fullName evidence="8">YSIRK type signal peptide</fullName>
    </submittedName>
</protein>
<dbReference type="InterPro" id="IPR045474">
    <property type="entry name" value="GEVED"/>
</dbReference>
<dbReference type="InterPro" id="IPR005877">
    <property type="entry name" value="YSIRK_signal_dom"/>
</dbReference>
<feature type="compositionally biased region" description="Polar residues" evidence="5">
    <location>
        <begin position="2121"/>
        <end position="2153"/>
    </location>
</feature>
<dbReference type="Pfam" id="PF18651">
    <property type="entry name" value="CshA_NR2"/>
    <property type="match status" value="1"/>
</dbReference>
<feature type="compositionally biased region" description="Polar residues" evidence="5">
    <location>
        <begin position="62"/>
        <end position="73"/>
    </location>
</feature>
<feature type="compositionally biased region" description="Low complexity" evidence="5">
    <location>
        <begin position="2943"/>
        <end position="2952"/>
    </location>
</feature>
<keyword evidence="1" id="KW-0134">Cell wall</keyword>
<feature type="compositionally biased region" description="Polar residues" evidence="5">
    <location>
        <begin position="3342"/>
        <end position="3355"/>
    </location>
</feature>
<feature type="signal peptide" evidence="6">
    <location>
        <begin position="1"/>
        <end position="41"/>
    </location>
</feature>